<dbReference type="InParanoid" id="D2VB77"/>
<dbReference type="SUPFAM" id="SSF81901">
    <property type="entry name" value="HCP-like"/>
    <property type="match status" value="1"/>
</dbReference>
<dbReference type="VEuPathDB" id="AmoebaDB:NAEGRDRAFT_66119"/>
<dbReference type="PROSITE" id="PS51375">
    <property type="entry name" value="PPR"/>
    <property type="match status" value="1"/>
</dbReference>
<dbReference type="RefSeq" id="XP_002678492.1">
    <property type="nucleotide sequence ID" value="XM_002678446.1"/>
</dbReference>
<organism evidence="3">
    <name type="scientific">Naegleria gruberi</name>
    <name type="common">Amoeba</name>
    <dbReference type="NCBI Taxonomy" id="5762"/>
    <lineage>
        <taxon>Eukaryota</taxon>
        <taxon>Discoba</taxon>
        <taxon>Heterolobosea</taxon>
        <taxon>Tetramitia</taxon>
        <taxon>Eutetramitia</taxon>
        <taxon>Vahlkampfiidae</taxon>
        <taxon>Naegleria</taxon>
    </lineage>
</organism>
<dbReference type="PANTHER" id="PTHR47938:SF35">
    <property type="entry name" value="PENTATRICOPEPTIDE REPEAT-CONTAINING PROTEIN 4, MITOCHONDRIAL-RELATED"/>
    <property type="match status" value="1"/>
</dbReference>
<dbReference type="AlphaFoldDB" id="D2VB77"/>
<dbReference type="OMA" id="SHAIMIK"/>
<evidence type="ECO:0000313" key="2">
    <source>
        <dbReference type="EMBL" id="EFC45748.1"/>
    </source>
</evidence>
<dbReference type="EMBL" id="GG738861">
    <property type="protein sequence ID" value="EFC45748.1"/>
    <property type="molecule type" value="Genomic_DNA"/>
</dbReference>
<gene>
    <name evidence="2" type="ORF">NAEGRDRAFT_66119</name>
</gene>
<dbReference type="Pfam" id="PF13812">
    <property type="entry name" value="PPR_3"/>
    <property type="match status" value="1"/>
</dbReference>
<dbReference type="GeneID" id="8858973"/>
<dbReference type="PANTHER" id="PTHR47938">
    <property type="entry name" value="RESPIRATORY COMPLEX I CHAPERONE (CIA84), PUTATIVE (AFU_ORTHOLOGUE AFUA_2G06020)-RELATED"/>
    <property type="match status" value="1"/>
</dbReference>
<dbReference type="Gene3D" id="1.25.40.10">
    <property type="entry name" value="Tetratricopeptide repeat domain"/>
    <property type="match status" value="3"/>
</dbReference>
<dbReference type="InterPro" id="IPR002885">
    <property type="entry name" value="PPR_rpt"/>
</dbReference>
<evidence type="ECO:0000313" key="3">
    <source>
        <dbReference type="Proteomes" id="UP000006671"/>
    </source>
</evidence>
<dbReference type="eggNOG" id="KOG4197">
    <property type="taxonomic scope" value="Eukaryota"/>
</dbReference>
<dbReference type="STRING" id="5762.D2VB77"/>
<reference evidence="2 3" key="1">
    <citation type="journal article" date="2010" name="Cell">
        <title>The genome of Naegleria gruberi illuminates early eukaryotic versatility.</title>
        <authorList>
            <person name="Fritz-Laylin L.K."/>
            <person name="Prochnik S.E."/>
            <person name="Ginger M.L."/>
            <person name="Dacks J.B."/>
            <person name="Carpenter M.L."/>
            <person name="Field M.C."/>
            <person name="Kuo A."/>
            <person name="Paredez A."/>
            <person name="Chapman J."/>
            <person name="Pham J."/>
            <person name="Shu S."/>
            <person name="Neupane R."/>
            <person name="Cipriano M."/>
            <person name="Mancuso J."/>
            <person name="Tu H."/>
            <person name="Salamov A."/>
            <person name="Lindquist E."/>
            <person name="Shapiro H."/>
            <person name="Lucas S."/>
            <person name="Grigoriev I.V."/>
            <person name="Cande W.Z."/>
            <person name="Fulton C."/>
            <person name="Rokhsar D.S."/>
            <person name="Dawson S.C."/>
        </authorList>
    </citation>
    <scope>NUCLEOTIDE SEQUENCE [LARGE SCALE GENOMIC DNA]</scope>
    <source>
        <strain evidence="2 3">NEG-M</strain>
    </source>
</reference>
<dbReference type="Proteomes" id="UP000006671">
    <property type="component" value="Unassembled WGS sequence"/>
</dbReference>
<sequence>MKKLVRCIHHHYKIISNSGGVDGIVPITCISNQLVGGYSTSHVALLLRNLNSRIINVRNFSSNSIVVVAAEDSQLLVNNNKNNIIGTEKVLHDQNLTAKNDLFNFIPNMKTKKEKPRATISRSADDYLLVMQSILSIKNQSEEKIDRSKHAIPSSLIFLIDGTKYKVRWWLSMLTSFGELENREIMELLSDVLLNRLFVYPEKRNEVLAKWYGITNMEQAETMNLENIHDTEIDNGKSEIISLSDIVKFYKSFQVYGSEEVEKNFVTELRMVCKSQLIANYCNLKDLEMIRQVFQSVREEEGEPSIQIYNQMMSALANLSSNATEDAKSIIQEIESLYSEIESPSTQCIHTMLHTYAKFGMYVQMEELAKKLEDKNSYTYSILLYGYTVGKRFSKALEVYSTIAEPRPEHIRLVVSLLLEVGLDIQGERLIQSLPESVHKLRLTNELMDLYTKSGDFESVIRLFHSLNEPDCYSLGIVMNAYVRQNNVETSLNLFQKYCVEGNIAPNSIIYNLLLHGIALQGDFEKLEKFFHQIPKALVDCKTIVTMLSAYQKKRDYRKTEQIYRNYAAILKDSMYATTLMIKCYASLGKIHKAEQLYESVKKPDLVLCNIMLDSYAKIGDMTKAYNLFLGMYKRDIVSYNTILKGYSVKGALHNAEVIFNRIDDPDSQSYLIMLNTYAEHGSTENVETFFKTIPKKFKNSYIYTCMMKIYSKLNKVERVKFYYGLVGANNFHADHLMLNTFLKNEDFESMRQLESKMREKYTKYDVHSRAIFDLYKQVPGFKFKQ</sequence>
<name>D2VB77_NAEGR</name>
<accession>D2VB77</accession>
<dbReference type="InterPro" id="IPR011990">
    <property type="entry name" value="TPR-like_helical_dom_sf"/>
</dbReference>
<dbReference type="NCBIfam" id="TIGR00756">
    <property type="entry name" value="PPR"/>
    <property type="match status" value="1"/>
</dbReference>
<dbReference type="OrthoDB" id="185373at2759"/>
<dbReference type="GO" id="GO:0005739">
    <property type="term" value="C:mitochondrion"/>
    <property type="evidence" value="ECO:0007669"/>
    <property type="project" value="TreeGrafter"/>
</dbReference>
<evidence type="ECO:0000256" key="1">
    <source>
        <dbReference type="PROSITE-ProRule" id="PRU00708"/>
    </source>
</evidence>
<keyword evidence="3" id="KW-1185">Reference proteome</keyword>
<dbReference type="GO" id="GO:0140053">
    <property type="term" value="P:mitochondrial gene expression"/>
    <property type="evidence" value="ECO:0007669"/>
    <property type="project" value="TreeGrafter"/>
</dbReference>
<dbReference type="Pfam" id="PF01535">
    <property type="entry name" value="PPR"/>
    <property type="match status" value="4"/>
</dbReference>
<dbReference type="KEGG" id="ngr:NAEGRDRAFT_66119"/>
<protein>
    <submittedName>
        <fullName evidence="2">Predicted protein</fullName>
    </submittedName>
</protein>
<dbReference type="GO" id="GO:0003729">
    <property type="term" value="F:mRNA binding"/>
    <property type="evidence" value="ECO:0007669"/>
    <property type="project" value="TreeGrafter"/>
</dbReference>
<proteinExistence type="predicted"/>
<feature type="repeat" description="PPR" evidence="1">
    <location>
        <begin position="605"/>
        <end position="639"/>
    </location>
</feature>